<dbReference type="Proteomes" id="UP000266841">
    <property type="component" value="Unassembled WGS sequence"/>
</dbReference>
<dbReference type="AlphaFoldDB" id="K0RN41"/>
<feature type="region of interest" description="Disordered" evidence="1">
    <location>
        <begin position="162"/>
        <end position="224"/>
    </location>
</feature>
<evidence type="ECO:0000313" key="3">
    <source>
        <dbReference type="Proteomes" id="UP000266841"/>
    </source>
</evidence>
<gene>
    <name evidence="2" type="ORF">THAOC_30737</name>
</gene>
<dbReference type="EMBL" id="AGNL01044026">
    <property type="protein sequence ID" value="EJK50316.1"/>
    <property type="molecule type" value="Genomic_DNA"/>
</dbReference>
<sequence>MTYSAATPCGGPYANSTTSAGAMEGQFSVAVWKVLATLNQLHSATVPSLRPARMLAQHGLKCSLKNEDTLHQDANAHALTSSIADSSSGVTAMAPRGGPVRILVRAPLLSTNAVEVEARAAVATNMIDLIVKRSCLYDDASACSGPKVLDVLPTRWLEVTSEARAPTDARDDDDAEKSHTPRRPRRGQEKTNKQTIPQLNSVCLGTKRCPSPKMANQLAETSTRKYSAEDELMYSHANRFEG</sequence>
<feature type="compositionally biased region" description="Polar residues" evidence="1">
    <location>
        <begin position="193"/>
        <end position="203"/>
    </location>
</feature>
<organism evidence="2 3">
    <name type="scientific">Thalassiosira oceanica</name>
    <name type="common">Marine diatom</name>
    <dbReference type="NCBI Taxonomy" id="159749"/>
    <lineage>
        <taxon>Eukaryota</taxon>
        <taxon>Sar</taxon>
        <taxon>Stramenopiles</taxon>
        <taxon>Ochrophyta</taxon>
        <taxon>Bacillariophyta</taxon>
        <taxon>Coscinodiscophyceae</taxon>
        <taxon>Thalassiosirophycidae</taxon>
        <taxon>Thalassiosirales</taxon>
        <taxon>Thalassiosiraceae</taxon>
        <taxon>Thalassiosira</taxon>
    </lineage>
</organism>
<reference evidence="2 3" key="1">
    <citation type="journal article" date="2012" name="Genome Biol.">
        <title>Genome and low-iron response of an oceanic diatom adapted to chronic iron limitation.</title>
        <authorList>
            <person name="Lommer M."/>
            <person name="Specht M."/>
            <person name="Roy A.S."/>
            <person name="Kraemer L."/>
            <person name="Andreson R."/>
            <person name="Gutowska M.A."/>
            <person name="Wolf J."/>
            <person name="Bergner S.V."/>
            <person name="Schilhabel M.B."/>
            <person name="Klostermeier U.C."/>
            <person name="Beiko R.G."/>
            <person name="Rosenstiel P."/>
            <person name="Hippler M."/>
            <person name="Laroche J."/>
        </authorList>
    </citation>
    <scope>NUCLEOTIDE SEQUENCE [LARGE SCALE GENOMIC DNA]</scope>
    <source>
        <strain evidence="2 3">CCMP1005</strain>
    </source>
</reference>
<protein>
    <submittedName>
        <fullName evidence="2">Uncharacterized protein</fullName>
    </submittedName>
</protein>
<evidence type="ECO:0000313" key="2">
    <source>
        <dbReference type="EMBL" id="EJK50316.1"/>
    </source>
</evidence>
<keyword evidence="3" id="KW-1185">Reference proteome</keyword>
<comment type="caution">
    <text evidence="2">The sequence shown here is derived from an EMBL/GenBank/DDBJ whole genome shotgun (WGS) entry which is preliminary data.</text>
</comment>
<proteinExistence type="predicted"/>
<name>K0RN41_THAOC</name>
<accession>K0RN41</accession>
<evidence type="ECO:0000256" key="1">
    <source>
        <dbReference type="SAM" id="MobiDB-lite"/>
    </source>
</evidence>
<feature type="non-terminal residue" evidence="2">
    <location>
        <position position="242"/>
    </location>
</feature>